<comment type="subunit">
    <text evidence="11">Heterotetramer, composed of two GyrA and two GyrB chains. In the heterotetramer, GyrA contains the active site tyrosine that forms a transient covalent intermediate with DNA, while GyrB binds cofactors and catalyzes ATP hydrolysis.</text>
</comment>
<gene>
    <name evidence="11" type="primary">gyrB</name>
    <name evidence="13" type="ORF">AX018_10073</name>
</gene>
<dbReference type="InterPro" id="IPR049353">
    <property type="entry name" value="GyrB_hook"/>
</dbReference>
<accession>A0A328ZFU8</accession>
<dbReference type="InterPro" id="IPR013760">
    <property type="entry name" value="Topo_IIA-like_dom_sf"/>
</dbReference>
<dbReference type="Gene3D" id="3.30.565.10">
    <property type="entry name" value="Histidine kinase-like ATPase, C-terminal domain"/>
    <property type="match status" value="1"/>
</dbReference>
<keyword evidence="8 11" id="KW-0799">Topoisomerase</keyword>
<feature type="site" description="Interaction with DNA" evidence="11">
    <location>
        <position position="511"/>
    </location>
</feature>
<dbReference type="AlphaFoldDB" id="A0A328ZFU8"/>
<reference evidence="13 14" key="1">
    <citation type="submission" date="2018-06" db="EMBL/GenBank/DDBJ databases">
        <title>Genomic Encyclopedia of Archaeal and Bacterial Type Strains, Phase II (KMG-II): from individual species to whole genera.</title>
        <authorList>
            <person name="Goeker M."/>
        </authorList>
    </citation>
    <scope>NUCLEOTIDE SEQUENCE [LARGE SCALE GENOMIC DNA]</scope>
    <source>
        <strain evidence="13 14">CFPB 3232</strain>
    </source>
</reference>
<dbReference type="Pfam" id="PF00986">
    <property type="entry name" value="DNA_gyraseB_C"/>
    <property type="match status" value="1"/>
</dbReference>
<feature type="site" description="Interaction with DNA" evidence="11">
    <location>
        <position position="508"/>
    </location>
</feature>
<keyword evidence="14" id="KW-1185">Reference proteome</keyword>
<evidence type="ECO:0000256" key="7">
    <source>
        <dbReference type="ARBA" id="ARBA00022842"/>
    </source>
</evidence>
<dbReference type="FunFam" id="3.40.50.670:FF:000004">
    <property type="entry name" value="DNA gyrase subunit B"/>
    <property type="match status" value="1"/>
</dbReference>
<dbReference type="InterPro" id="IPR011557">
    <property type="entry name" value="GyrB"/>
</dbReference>
<dbReference type="InterPro" id="IPR000565">
    <property type="entry name" value="Topo_IIA_B"/>
</dbReference>
<evidence type="ECO:0000256" key="2">
    <source>
        <dbReference type="ARBA" id="ARBA00010708"/>
    </source>
</evidence>
<evidence type="ECO:0000256" key="3">
    <source>
        <dbReference type="ARBA" id="ARBA00022490"/>
    </source>
</evidence>
<dbReference type="PANTHER" id="PTHR45866">
    <property type="entry name" value="DNA GYRASE/TOPOISOMERASE SUBUNIT B"/>
    <property type="match status" value="1"/>
</dbReference>
<dbReference type="GO" id="GO:0005737">
    <property type="term" value="C:cytoplasm"/>
    <property type="evidence" value="ECO:0007669"/>
    <property type="project" value="UniProtKB-SubCell"/>
</dbReference>
<keyword evidence="7 11" id="KW-0460">Magnesium</keyword>
<keyword evidence="10 11" id="KW-0413">Isomerase</keyword>
<dbReference type="GO" id="GO:0046872">
    <property type="term" value="F:metal ion binding"/>
    <property type="evidence" value="ECO:0007669"/>
    <property type="project" value="UniProtKB-KW"/>
</dbReference>
<dbReference type="Pfam" id="PF01751">
    <property type="entry name" value="Toprim"/>
    <property type="match status" value="1"/>
</dbReference>
<dbReference type="Proteomes" id="UP000248856">
    <property type="component" value="Unassembled WGS sequence"/>
</dbReference>
<sequence>MTAENTLPEPTTPAGDTQAQTLAAPPVPAQAAAPSDGYGEGAIQILEGLEAVRKRPGMYIGDTSDGTGLHHLVFEVVDNSIDEALAGHCDDIIVTIHSDNSISVVDNGRGIPTGVKMDDKNEPKRSAAEIALTELHAGGKFNQNSYKVSGGLHGVGVSCVNALSKMLRLTVRREGKVHVLEFSQGFVQNRILETVNGVEVSPMRVTGETDKRGTEVHFLPDTEIFKENHDFHYEILAKRLRELSFLNNGVRIRLRDERTGKEDDFSGAGGVMGFVQFINASKKVLHPNAFHATGSRPAETYGGIPGTEIGVEVAMQWNDGFNESVLCFTNNIPQRDGGTHLTGLRAAMTRVIGKYIEQNELAKKAKVEVSGDDMREGLCCVLSVKVPEPKFSSQTKDKLVSSEVRAPVEDIVAKALTDYLEERPNDAKILCGKIVEAARAREAARKAREMTRRKGVLDGMGLPGKLADCQEKDPALSEIYIVEGDSAGGSAKQGRDRKFQAILPLRGKILNVEKARYEKLLTSNEILTLITALGTGIGKASTDGTGKGGADDFNVDKLRYHRIIIMTDADVDGAHIRTLLLTFFYRQMPELVERGHIYIAQPPLYKVKNGKEELYLKDGPALDTFLLRVALKDANVATGGDQPRALDGETLSALAQKHQVAEAVIARLSAFMDREALRAIADGVALNLDTVQDAEASAVALQAKLRELTTTGVPAEVAGEFDARTDKPILRISRRHHGNIKSSIITQDFVHGADYAALAEAANTFRGLLGEGAKAQRGEGERQREEKVGDFRQAMAWLIKEAERTTSRQRYKGLGEMNPEQLWETTMDPEVRRLLRVQIEDAIEADRVFTMLMGDEVEPRRDFIETNALRAGNIDV</sequence>
<dbReference type="PRINTS" id="PR00418">
    <property type="entry name" value="TPI2FAMILY"/>
</dbReference>
<dbReference type="InterPro" id="IPR034160">
    <property type="entry name" value="TOPRIM_GyrB"/>
</dbReference>
<evidence type="ECO:0000256" key="11">
    <source>
        <dbReference type="HAMAP-Rule" id="MF_01898"/>
    </source>
</evidence>
<proteinExistence type="inferred from homology"/>
<dbReference type="Pfam" id="PF18053">
    <property type="entry name" value="GyrB_insert"/>
    <property type="match status" value="1"/>
</dbReference>
<dbReference type="GO" id="GO:0005524">
    <property type="term" value="F:ATP binding"/>
    <property type="evidence" value="ECO:0007669"/>
    <property type="project" value="UniProtKB-UniRule"/>
</dbReference>
<feature type="domain" description="Toprim" evidence="12">
    <location>
        <begin position="477"/>
        <end position="603"/>
    </location>
</feature>
<keyword evidence="4 11" id="KW-0479">Metal-binding</keyword>
<dbReference type="NCBIfam" id="NF011501">
    <property type="entry name" value="PRK14939.1"/>
    <property type="match status" value="1"/>
</dbReference>
<dbReference type="InterPro" id="IPR014721">
    <property type="entry name" value="Ribsml_uS5_D2-typ_fold_subgr"/>
</dbReference>
<dbReference type="GO" id="GO:0005694">
    <property type="term" value="C:chromosome"/>
    <property type="evidence" value="ECO:0007669"/>
    <property type="project" value="InterPro"/>
</dbReference>
<dbReference type="InterPro" id="IPR018522">
    <property type="entry name" value="TopoIIA_CS"/>
</dbReference>
<feature type="binding site" evidence="11">
    <location>
        <position position="568"/>
    </location>
    <ligand>
        <name>Mg(2+)</name>
        <dbReference type="ChEBI" id="CHEBI:18420"/>
        <label>1</label>
        <note>catalytic</note>
    </ligand>
</feature>
<dbReference type="InterPro" id="IPR006171">
    <property type="entry name" value="TOPRIM_dom"/>
</dbReference>
<evidence type="ECO:0000256" key="6">
    <source>
        <dbReference type="ARBA" id="ARBA00022840"/>
    </source>
</evidence>
<dbReference type="PROSITE" id="PS50880">
    <property type="entry name" value="TOPRIM"/>
    <property type="match status" value="1"/>
</dbReference>
<dbReference type="Pfam" id="PF00204">
    <property type="entry name" value="DNA_gyraseB"/>
    <property type="match status" value="1"/>
</dbReference>
<dbReference type="CDD" id="cd03366">
    <property type="entry name" value="TOPRIM_TopoIIA_GyrB"/>
    <property type="match status" value="1"/>
</dbReference>
<comment type="subcellular location">
    <subcellularLocation>
        <location evidence="11">Cytoplasm</location>
    </subcellularLocation>
</comment>
<evidence type="ECO:0000259" key="12">
    <source>
        <dbReference type="PROSITE" id="PS50880"/>
    </source>
</evidence>
<evidence type="ECO:0000313" key="14">
    <source>
        <dbReference type="Proteomes" id="UP000248856"/>
    </source>
</evidence>
<dbReference type="SUPFAM" id="SSF56719">
    <property type="entry name" value="Type II DNA topoisomerase"/>
    <property type="match status" value="1"/>
</dbReference>
<comment type="similarity">
    <text evidence="2 11">Belongs to the type II topoisomerase GyrB family.</text>
</comment>
<dbReference type="Gene3D" id="3.30.230.10">
    <property type="match status" value="1"/>
</dbReference>
<dbReference type="InterPro" id="IPR013759">
    <property type="entry name" value="Topo_IIA_B_C"/>
</dbReference>
<dbReference type="Pfam" id="PF02518">
    <property type="entry name" value="HATPase_c"/>
    <property type="match status" value="1"/>
</dbReference>
<dbReference type="CDD" id="cd16928">
    <property type="entry name" value="HATPase_GyrB-like"/>
    <property type="match status" value="1"/>
</dbReference>
<comment type="function">
    <text evidence="11">A type II topoisomerase that negatively supercoils closed circular double-stranded (ds) DNA in an ATP-dependent manner to modulate DNA topology and maintain chromosomes in an underwound state. Negative supercoiling favors strand separation, and DNA replication, transcription, recombination and repair, all of which involve strand separation. Also able to catalyze the interconversion of other topological isomers of dsDNA rings, including catenanes and knotted rings. Type II topoisomerases break and join 2 DNA strands simultaneously in an ATP-dependent manner.</text>
</comment>
<feature type="binding site" evidence="11">
    <location>
        <position position="483"/>
    </location>
    <ligand>
        <name>Mg(2+)</name>
        <dbReference type="ChEBI" id="CHEBI:18420"/>
        <label>1</label>
        <note>catalytic</note>
    </ligand>
</feature>
<dbReference type="GO" id="GO:0006265">
    <property type="term" value="P:DNA topological change"/>
    <property type="evidence" value="ECO:0007669"/>
    <property type="project" value="UniProtKB-UniRule"/>
</dbReference>
<dbReference type="SUPFAM" id="SSF54211">
    <property type="entry name" value="Ribosomal protein S5 domain 2-like"/>
    <property type="match status" value="1"/>
</dbReference>
<dbReference type="InterPro" id="IPR001241">
    <property type="entry name" value="Topo_IIA"/>
</dbReference>
<protein>
    <recommendedName>
        <fullName evidence="11">DNA gyrase subunit B</fullName>
        <ecNumber evidence="11">5.6.2.2</ecNumber>
    </recommendedName>
</protein>
<name>A0A328ZFU8_9BURK</name>
<keyword evidence="3 11" id="KW-0963">Cytoplasm</keyword>
<dbReference type="FunFam" id="3.30.565.10:FF:000002">
    <property type="entry name" value="DNA gyrase subunit B"/>
    <property type="match status" value="1"/>
</dbReference>
<dbReference type="PANTHER" id="PTHR45866:SF1">
    <property type="entry name" value="DNA GYRASE SUBUNIT B, MITOCHONDRIAL"/>
    <property type="match status" value="1"/>
</dbReference>
<evidence type="ECO:0000256" key="5">
    <source>
        <dbReference type="ARBA" id="ARBA00022741"/>
    </source>
</evidence>
<dbReference type="NCBIfam" id="NF004189">
    <property type="entry name" value="PRK05644.1"/>
    <property type="match status" value="1"/>
</dbReference>
<dbReference type="InterPro" id="IPR036890">
    <property type="entry name" value="HATPase_C_sf"/>
</dbReference>
<evidence type="ECO:0000256" key="8">
    <source>
        <dbReference type="ARBA" id="ARBA00023029"/>
    </source>
</evidence>
<dbReference type="EC" id="5.6.2.2" evidence="11"/>
<dbReference type="GO" id="GO:0003677">
    <property type="term" value="F:DNA binding"/>
    <property type="evidence" value="ECO:0007669"/>
    <property type="project" value="UniProtKB-KW"/>
</dbReference>
<dbReference type="InterPro" id="IPR020568">
    <property type="entry name" value="Ribosomal_Su5_D2-typ_SF"/>
</dbReference>
<dbReference type="InterPro" id="IPR002288">
    <property type="entry name" value="DNA_gyrase_B_C"/>
</dbReference>
<dbReference type="RefSeq" id="WP_111876242.1">
    <property type="nucleotide sequence ID" value="NZ_CBCSGC010000060.1"/>
</dbReference>
<dbReference type="FunFam" id="3.30.230.10:FF:000005">
    <property type="entry name" value="DNA gyrase subunit B"/>
    <property type="match status" value="1"/>
</dbReference>
<dbReference type="NCBIfam" id="TIGR01059">
    <property type="entry name" value="gyrB"/>
    <property type="match status" value="1"/>
</dbReference>
<dbReference type="PRINTS" id="PR01159">
    <property type="entry name" value="DNAGYRASEB"/>
</dbReference>
<dbReference type="InterPro" id="IPR003594">
    <property type="entry name" value="HATPase_dom"/>
</dbReference>
<dbReference type="EMBL" id="QLTA01000007">
    <property type="protein sequence ID" value="RAR85068.1"/>
    <property type="molecule type" value="Genomic_DNA"/>
</dbReference>
<feature type="binding site" evidence="11">
    <location>
        <position position="568"/>
    </location>
    <ligand>
        <name>Mg(2+)</name>
        <dbReference type="ChEBI" id="CHEBI:18420"/>
        <label>2</label>
    </ligand>
</feature>
<evidence type="ECO:0000256" key="9">
    <source>
        <dbReference type="ARBA" id="ARBA00023125"/>
    </source>
</evidence>
<comment type="caution">
    <text evidence="13">The sequence shown here is derived from an EMBL/GenBank/DDBJ whole genome shotgun (WGS) entry which is preliminary data.</text>
</comment>
<keyword evidence="5 11" id="KW-0547">Nucleotide-binding</keyword>
<evidence type="ECO:0000313" key="13">
    <source>
        <dbReference type="EMBL" id="RAR85068.1"/>
    </source>
</evidence>
<dbReference type="CDD" id="cd00822">
    <property type="entry name" value="TopoII_Trans_DNA_gyrase"/>
    <property type="match status" value="1"/>
</dbReference>
<dbReference type="Gene3D" id="3.40.50.670">
    <property type="match status" value="2"/>
</dbReference>
<dbReference type="PROSITE" id="PS00177">
    <property type="entry name" value="TOPOISOMERASE_II"/>
    <property type="match status" value="1"/>
</dbReference>
<keyword evidence="9" id="KW-0238">DNA-binding</keyword>
<dbReference type="SUPFAM" id="SSF55874">
    <property type="entry name" value="ATPase domain of HSP90 chaperone/DNA topoisomerase II/histidine kinase"/>
    <property type="match status" value="1"/>
</dbReference>
<evidence type="ECO:0000256" key="1">
    <source>
        <dbReference type="ARBA" id="ARBA00000185"/>
    </source>
</evidence>
<dbReference type="Pfam" id="PF21249">
    <property type="entry name" value="GyrB_hook"/>
    <property type="match status" value="1"/>
</dbReference>
<comment type="catalytic activity">
    <reaction evidence="1 11">
        <text>ATP-dependent breakage, passage and rejoining of double-stranded DNA.</text>
        <dbReference type="EC" id="5.6.2.2"/>
    </reaction>
</comment>
<organism evidence="13 14">
    <name type="scientific">Paracidovorax anthurii</name>
    <dbReference type="NCBI Taxonomy" id="78229"/>
    <lineage>
        <taxon>Bacteria</taxon>
        <taxon>Pseudomonadati</taxon>
        <taxon>Pseudomonadota</taxon>
        <taxon>Betaproteobacteria</taxon>
        <taxon>Burkholderiales</taxon>
        <taxon>Comamonadaceae</taxon>
        <taxon>Paracidovorax</taxon>
    </lineage>
</organism>
<evidence type="ECO:0000256" key="4">
    <source>
        <dbReference type="ARBA" id="ARBA00022723"/>
    </source>
</evidence>
<dbReference type="OrthoDB" id="9802808at2"/>
<evidence type="ECO:0000256" key="10">
    <source>
        <dbReference type="ARBA" id="ARBA00023235"/>
    </source>
</evidence>
<comment type="cofactor">
    <cofactor evidence="11">
        <name>Mg(2+)</name>
        <dbReference type="ChEBI" id="CHEBI:18420"/>
    </cofactor>
    <cofactor evidence="11">
        <name>Mn(2+)</name>
        <dbReference type="ChEBI" id="CHEBI:29035"/>
    </cofactor>
    <cofactor evidence="11">
        <name>Ca(2+)</name>
        <dbReference type="ChEBI" id="CHEBI:29108"/>
    </cofactor>
    <text evidence="11">Binds two Mg(2+) per subunit. The magnesium ions form salt bridges with both the protein and the DNA. Can also accept other divalent metal cations, such as Mn(2+) or Ca(2+).</text>
</comment>
<dbReference type="GO" id="GO:0003918">
    <property type="term" value="F:DNA topoisomerase type II (double strand cut, ATP-hydrolyzing) activity"/>
    <property type="evidence" value="ECO:0007669"/>
    <property type="project" value="UniProtKB-UniRule"/>
</dbReference>
<dbReference type="SMART" id="SM00387">
    <property type="entry name" value="HATPase_c"/>
    <property type="match status" value="1"/>
</dbReference>
<dbReference type="GO" id="GO:0006261">
    <property type="term" value="P:DNA-templated DNA replication"/>
    <property type="evidence" value="ECO:0007669"/>
    <property type="project" value="UniProtKB-UniRule"/>
</dbReference>
<dbReference type="InterPro" id="IPR013506">
    <property type="entry name" value="Topo_IIA_bsu_dom2"/>
</dbReference>
<dbReference type="InterPro" id="IPR041423">
    <property type="entry name" value="GyrB_insert"/>
</dbReference>
<comment type="miscellaneous">
    <text evidence="11">Few gyrases are as efficient as E.coli at forming negative supercoils. Not all organisms have 2 type II topoisomerases; in organisms with a single type II topoisomerase this enzyme also has to decatenate newly replicated chromosomes.</text>
</comment>
<keyword evidence="6 11" id="KW-0067">ATP-binding</keyword>
<feature type="binding site" evidence="11">
    <location>
        <position position="570"/>
    </location>
    <ligand>
        <name>Mg(2+)</name>
        <dbReference type="ChEBI" id="CHEBI:18420"/>
        <label>2</label>
    </ligand>
</feature>
<dbReference type="SMART" id="SM00433">
    <property type="entry name" value="TOP2c"/>
    <property type="match status" value="1"/>
</dbReference>
<dbReference type="HAMAP" id="MF_01898">
    <property type="entry name" value="GyrB"/>
    <property type="match status" value="1"/>
</dbReference>